<evidence type="ECO:0000313" key="12">
    <source>
        <dbReference type="Proteomes" id="UP000537131"/>
    </source>
</evidence>
<keyword evidence="6" id="KW-0378">Hydrolase</keyword>
<dbReference type="Proteomes" id="UP000537131">
    <property type="component" value="Unassembled WGS sequence"/>
</dbReference>
<dbReference type="PANTHER" id="PTHR34043">
    <property type="entry name" value="ALPHA/BETA-HYDROLASES SUPERFAMILY PROTEIN"/>
    <property type="match status" value="1"/>
</dbReference>
<dbReference type="SUPFAM" id="SSF53474">
    <property type="entry name" value="alpha/beta-Hydrolases"/>
    <property type="match status" value="1"/>
</dbReference>
<evidence type="ECO:0000256" key="9">
    <source>
        <dbReference type="SAM" id="SignalP"/>
    </source>
</evidence>
<accession>A0A7Y0EM45</accession>
<keyword evidence="5 9" id="KW-0732">Signal</keyword>
<keyword evidence="4" id="KW-0964">Secreted</keyword>
<dbReference type="PANTHER" id="PTHR34043:SF3">
    <property type="entry name" value="ALPHA_BETA-HYDROLASES SUPERFAMILY PROTEIN"/>
    <property type="match status" value="1"/>
</dbReference>
<organism evidence="11 12">
    <name type="scientific">Clostridium muellerianum</name>
    <dbReference type="NCBI Taxonomy" id="2716538"/>
    <lineage>
        <taxon>Bacteria</taxon>
        <taxon>Bacillati</taxon>
        <taxon>Bacillota</taxon>
        <taxon>Clostridia</taxon>
        <taxon>Eubacteriales</taxon>
        <taxon>Clostridiaceae</taxon>
        <taxon>Clostridium</taxon>
    </lineage>
</organism>
<evidence type="ECO:0000256" key="1">
    <source>
        <dbReference type="ARBA" id="ARBA00001024"/>
    </source>
</evidence>
<dbReference type="InterPro" id="IPR029058">
    <property type="entry name" value="AB_hydrolase_fold"/>
</dbReference>
<feature type="signal peptide" evidence="9">
    <location>
        <begin position="1"/>
        <end position="28"/>
    </location>
</feature>
<evidence type="ECO:0000256" key="4">
    <source>
        <dbReference type="ARBA" id="ARBA00022525"/>
    </source>
</evidence>
<evidence type="ECO:0000256" key="6">
    <source>
        <dbReference type="ARBA" id="ARBA00022801"/>
    </source>
</evidence>
<evidence type="ECO:0000256" key="5">
    <source>
        <dbReference type="ARBA" id="ARBA00022729"/>
    </source>
</evidence>
<dbReference type="EMBL" id="JABBNI010000067">
    <property type="protein sequence ID" value="NMM65994.1"/>
    <property type="molecule type" value="Genomic_DNA"/>
</dbReference>
<dbReference type="RefSeq" id="WP_169300573.1">
    <property type="nucleotide sequence ID" value="NZ_JABBNI010000067.1"/>
</dbReference>
<dbReference type="Pfam" id="PF24708">
    <property type="entry name" value="Lip_C"/>
    <property type="match status" value="1"/>
</dbReference>
<evidence type="ECO:0000313" key="11">
    <source>
        <dbReference type="EMBL" id="NMM65994.1"/>
    </source>
</evidence>
<dbReference type="GO" id="GO:0005576">
    <property type="term" value="C:extracellular region"/>
    <property type="evidence" value="ECO:0007669"/>
    <property type="project" value="UniProtKB-SubCell"/>
</dbReference>
<dbReference type="AlphaFoldDB" id="A0A7Y0EM45"/>
<keyword evidence="8" id="KW-0443">Lipid metabolism</keyword>
<evidence type="ECO:0000256" key="8">
    <source>
        <dbReference type="ARBA" id="ARBA00023098"/>
    </source>
</evidence>
<dbReference type="InterPro" id="IPR056304">
    <property type="entry name" value="Lip-like_C"/>
</dbReference>
<proteinExistence type="predicted"/>
<dbReference type="GO" id="GO:0004806">
    <property type="term" value="F:triacylglycerol lipase activity"/>
    <property type="evidence" value="ECO:0007669"/>
    <property type="project" value="UniProtKB-EC"/>
</dbReference>
<comment type="subcellular location">
    <subcellularLocation>
        <location evidence="2">Secreted</location>
    </subcellularLocation>
</comment>
<dbReference type="Gene3D" id="3.40.50.1820">
    <property type="entry name" value="alpha/beta hydrolase"/>
    <property type="match status" value="1"/>
</dbReference>
<feature type="domain" description="Lipase-like C-terminal" evidence="10">
    <location>
        <begin position="46"/>
        <end position="409"/>
    </location>
</feature>
<comment type="catalytic activity">
    <reaction evidence="1">
        <text>a triacylglycerol + H2O = a diacylglycerol + a fatty acid + H(+)</text>
        <dbReference type="Rhea" id="RHEA:12044"/>
        <dbReference type="ChEBI" id="CHEBI:15377"/>
        <dbReference type="ChEBI" id="CHEBI:15378"/>
        <dbReference type="ChEBI" id="CHEBI:17855"/>
        <dbReference type="ChEBI" id="CHEBI:18035"/>
        <dbReference type="ChEBI" id="CHEBI:28868"/>
        <dbReference type="EC" id="3.1.1.3"/>
    </reaction>
</comment>
<evidence type="ECO:0000256" key="7">
    <source>
        <dbReference type="ARBA" id="ARBA00022963"/>
    </source>
</evidence>
<dbReference type="GO" id="GO:0016042">
    <property type="term" value="P:lipid catabolic process"/>
    <property type="evidence" value="ECO:0007669"/>
    <property type="project" value="UniProtKB-KW"/>
</dbReference>
<gene>
    <name evidence="11" type="ORF">HBE96_25790</name>
</gene>
<evidence type="ECO:0000256" key="2">
    <source>
        <dbReference type="ARBA" id="ARBA00004613"/>
    </source>
</evidence>
<feature type="chain" id="PRO_5030561357" description="triacylglycerol lipase" evidence="9">
    <location>
        <begin position="29"/>
        <end position="432"/>
    </location>
</feature>
<name>A0A7Y0EM45_9CLOT</name>
<evidence type="ECO:0000259" key="10">
    <source>
        <dbReference type="Pfam" id="PF24708"/>
    </source>
</evidence>
<sequence length="432" mass="48423">MKKYVYNKVLVLLLVFSFLFFIPNTTFASTSTAANPKSTSDIHLTNNYPVIMVHGLFGWGNDELMGKNYWGGSESLRQKLIDKGYEVYTPTIGPVSSNWDRACELYAYIKGGTVDYGKGHSNKNGHARYGRTYPGVYPAWGTLSNSNEIQKIHLIGHSMGGQTIRTLVQLLENGSAEEINSTPKENISPLFTGNKSWVHSVTTIATPHDGSQESHEKYALEPLVHQSVAALAAQNGGITIDNIGLDFQLDQWGLKRNKNESYKDYFHRVMKSNIWGKTNDLSVWDLSPEGARELNTWVKAQNDVYYLSLACSDTHEDPLTHFQFPDTNMNPILLKSSIFMGAYTNNRSGEVPIDSTWWKNDGIVSVVSAISPKVGSSDKIVQYNGSIQKGIWNYIGLIKSVDHLNVVQMTENRQALENKYFDLLSMLYNLPK</sequence>
<evidence type="ECO:0000256" key="3">
    <source>
        <dbReference type="ARBA" id="ARBA00013279"/>
    </source>
</evidence>
<protein>
    <recommendedName>
        <fullName evidence="3">triacylglycerol lipase</fullName>
        <ecNumber evidence="3">3.1.1.3</ecNumber>
    </recommendedName>
</protein>
<dbReference type="EC" id="3.1.1.3" evidence="3"/>
<reference evidence="11 12" key="2">
    <citation type="submission" date="2020-06" db="EMBL/GenBank/DDBJ databases">
        <title>Complete Genome Sequence of Clostridium muelleri sp. nov. P21T, an Acid-Alcohol Producing Acetogen Isolated from Old Hay.</title>
        <authorList>
            <person name="Duncan K.E."/>
            <person name="Tanner R.S."/>
        </authorList>
    </citation>
    <scope>NUCLEOTIDE SEQUENCE [LARGE SCALE GENOMIC DNA]</scope>
    <source>
        <strain evidence="11 12">P21</strain>
    </source>
</reference>
<comment type="caution">
    <text evidence="11">The sequence shown here is derived from an EMBL/GenBank/DDBJ whole genome shotgun (WGS) entry which is preliminary data.</text>
</comment>
<reference evidence="11 12" key="1">
    <citation type="submission" date="2020-04" db="EMBL/GenBank/DDBJ databases">
        <authorList>
            <person name="Doyle D.A."/>
        </authorList>
    </citation>
    <scope>NUCLEOTIDE SEQUENCE [LARGE SCALE GENOMIC DNA]</scope>
    <source>
        <strain evidence="11 12">P21</strain>
    </source>
</reference>
<keyword evidence="12" id="KW-1185">Reference proteome</keyword>
<keyword evidence="7" id="KW-0442">Lipid degradation</keyword>